<protein>
    <submittedName>
        <fullName evidence="1">YppE family protein</fullName>
    </submittedName>
</protein>
<dbReference type="Gene3D" id="1.20.120.440">
    <property type="entry name" value="YppE-like"/>
    <property type="match status" value="1"/>
</dbReference>
<gene>
    <name evidence="1" type="ORF">H9659_01080</name>
</gene>
<sequence length="125" mass="14944">MRLQKLTEQLLEVCDECLVRHSDMRKENREPDFYKEVKPYADRTHQMINEWDELVQQWIRTSRPKYVRPIQISTLNDLMKQFTVQSFYQKTGKKRFVQSIQSASYTLNTVRIALEKENKEGGDGN</sequence>
<proteinExistence type="predicted"/>
<accession>A0ABR8PFI7</accession>
<dbReference type="Proteomes" id="UP000659496">
    <property type="component" value="Unassembled WGS sequence"/>
</dbReference>
<dbReference type="SUPFAM" id="SSF140415">
    <property type="entry name" value="YppE-like"/>
    <property type="match status" value="1"/>
</dbReference>
<evidence type="ECO:0000313" key="1">
    <source>
        <dbReference type="EMBL" id="MBD7906922.1"/>
    </source>
</evidence>
<dbReference type="Pfam" id="PF08807">
    <property type="entry name" value="DUF1798"/>
    <property type="match status" value="1"/>
</dbReference>
<organism evidence="1 2">
    <name type="scientific">Sporosarcina gallistercoris</name>
    <dbReference type="NCBI Taxonomy" id="2762245"/>
    <lineage>
        <taxon>Bacteria</taxon>
        <taxon>Bacillati</taxon>
        <taxon>Bacillota</taxon>
        <taxon>Bacilli</taxon>
        <taxon>Bacillales</taxon>
        <taxon>Caryophanaceae</taxon>
        <taxon>Sporosarcina</taxon>
    </lineage>
</organism>
<dbReference type="InterPro" id="IPR023351">
    <property type="entry name" value="YppE-like_sf"/>
</dbReference>
<keyword evidence="2" id="KW-1185">Reference proteome</keyword>
<comment type="caution">
    <text evidence="1">The sequence shown here is derived from an EMBL/GenBank/DDBJ whole genome shotgun (WGS) entry which is preliminary data.</text>
</comment>
<name>A0ABR8PFI7_9BACL</name>
<dbReference type="InterPro" id="IPR014913">
    <property type="entry name" value="YppE-like"/>
</dbReference>
<reference evidence="1 2" key="1">
    <citation type="submission" date="2020-08" db="EMBL/GenBank/DDBJ databases">
        <title>A Genomic Blueprint of the Chicken Gut Microbiome.</title>
        <authorList>
            <person name="Gilroy R."/>
            <person name="Ravi A."/>
            <person name="Getino M."/>
            <person name="Pursley I."/>
            <person name="Horton D.L."/>
            <person name="Alikhan N.-F."/>
            <person name="Baker D."/>
            <person name="Gharbi K."/>
            <person name="Hall N."/>
            <person name="Watson M."/>
            <person name="Adriaenssens E.M."/>
            <person name="Foster-Nyarko E."/>
            <person name="Jarju S."/>
            <person name="Secka A."/>
            <person name="Antonio M."/>
            <person name="Oren A."/>
            <person name="Chaudhuri R."/>
            <person name="La Ragione R.M."/>
            <person name="Hildebrand F."/>
            <person name="Pallen M.J."/>
        </authorList>
    </citation>
    <scope>NUCLEOTIDE SEQUENCE [LARGE SCALE GENOMIC DNA]</scope>
    <source>
        <strain evidence="1 2">Sa3CUA8</strain>
    </source>
</reference>
<evidence type="ECO:0000313" key="2">
    <source>
        <dbReference type="Proteomes" id="UP000659496"/>
    </source>
</evidence>
<dbReference type="RefSeq" id="WP_191688072.1">
    <property type="nucleotide sequence ID" value="NZ_JACSQY010000001.1"/>
</dbReference>
<dbReference type="EMBL" id="JACSQY010000001">
    <property type="protein sequence ID" value="MBD7906922.1"/>
    <property type="molecule type" value="Genomic_DNA"/>
</dbReference>